<name>A0ABQ9DD31_9PASS</name>
<organism evidence="1 2">
    <name type="scientific">Willisornis vidua</name>
    <name type="common">Xingu scale-backed antbird</name>
    <dbReference type="NCBI Taxonomy" id="1566151"/>
    <lineage>
        <taxon>Eukaryota</taxon>
        <taxon>Metazoa</taxon>
        <taxon>Chordata</taxon>
        <taxon>Craniata</taxon>
        <taxon>Vertebrata</taxon>
        <taxon>Euteleostomi</taxon>
        <taxon>Archelosauria</taxon>
        <taxon>Archosauria</taxon>
        <taxon>Dinosauria</taxon>
        <taxon>Saurischia</taxon>
        <taxon>Theropoda</taxon>
        <taxon>Coelurosauria</taxon>
        <taxon>Aves</taxon>
        <taxon>Neognathae</taxon>
        <taxon>Neoaves</taxon>
        <taxon>Telluraves</taxon>
        <taxon>Australaves</taxon>
        <taxon>Passeriformes</taxon>
        <taxon>Thamnophilidae</taxon>
        <taxon>Willisornis</taxon>
    </lineage>
</organism>
<evidence type="ECO:0000313" key="2">
    <source>
        <dbReference type="Proteomes" id="UP001145742"/>
    </source>
</evidence>
<protein>
    <submittedName>
        <fullName evidence="1">Uncharacterized protein</fullName>
    </submittedName>
</protein>
<accession>A0ABQ9DD31</accession>
<sequence length="101" mass="11057">MHTLACWTPGPEFQLAAGNRGNDLCMAQGSESWLCSVSQTHLPSCCNGLELIHIRDNWTKPRPPREVQLSGLAVLLDPGLGNALGHDYFRERGVPSLADEM</sequence>
<keyword evidence="2" id="KW-1185">Reference proteome</keyword>
<gene>
    <name evidence="1" type="ORF">WISP_55089</name>
</gene>
<proteinExistence type="predicted"/>
<dbReference type="EMBL" id="WHWB01033540">
    <property type="protein sequence ID" value="KAJ7419229.1"/>
    <property type="molecule type" value="Genomic_DNA"/>
</dbReference>
<dbReference type="Proteomes" id="UP001145742">
    <property type="component" value="Unassembled WGS sequence"/>
</dbReference>
<comment type="caution">
    <text evidence="1">The sequence shown here is derived from an EMBL/GenBank/DDBJ whole genome shotgun (WGS) entry which is preliminary data.</text>
</comment>
<evidence type="ECO:0000313" key="1">
    <source>
        <dbReference type="EMBL" id="KAJ7419229.1"/>
    </source>
</evidence>
<reference evidence="1" key="1">
    <citation type="submission" date="2019-10" db="EMBL/GenBank/DDBJ databases">
        <authorList>
            <person name="Soares A.E.R."/>
            <person name="Aleixo A."/>
            <person name="Schneider P."/>
            <person name="Miyaki C.Y."/>
            <person name="Schneider M.P."/>
            <person name="Mello C."/>
            <person name="Vasconcelos A.T.R."/>
        </authorList>
    </citation>
    <scope>NUCLEOTIDE SEQUENCE</scope>
    <source>
        <tissue evidence="1">Muscle</tissue>
    </source>
</reference>